<feature type="region of interest" description="Disordered" evidence="2">
    <location>
        <begin position="460"/>
        <end position="490"/>
    </location>
</feature>
<evidence type="ECO:0000256" key="2">
    <source>
        <dbReference type="SAM" id="MobiDB-lite"/>
    </source>
</evidence>
<accession>A0A8M1GS90</accession>
<organism evidence="4 5">
    <name type="scientific">Ursus maritimus</name>
    <name type="common">Polar bear</name>
    <name type="synonym">Thalarctos maritimus</name>
    <dbReference type="NCBI Taxonomy" id="29073"/>
    <lineage>
        <taxon>Eukaryota</taxon>
        <taxon>Metazoa</taxon>
        <taxon>Chordata</taxon>
        <taxon>Craniata</taxon>
        <taxon>Vertebrata</taxon>
        <taxon>Euteleostomi</taxon>
        <taxon>Mammalia</taxon>
        <taxon>Eutheria</taxon>
        <taxon>Laurasiatheria</taxon>
        <taxon>Carnivora</taxon>
        <taxon>Caniformia</taxon>
        <taxon>Ursidae</taxon>
        <taxon>Ursus</taxon>
    </lineage>
</organism>
<dbReference type="GeneID" id="103670946"/>
<dbReference type="GO" id="GO:0005634">
    <property type="term" value="C:nucleus"/>
    <property type="evidence" value="ECO:0007669"/>
    <property type="project" value="TreeGrafter"/>
</dbReference>
<dbReference type="OrthoDB" id="9837317at2759"/>
<keyword evidence="1" id="KW-0694">RNA-binding</keyword>
<feature type="domain" description="Z-binding" evidence="3">
    <location>
        <begin position="342"/>
        <end position="405"/>
    </location>
</feature>
<evidence type="ECO:0000313" key="4">
    <source>
        <dbReference type="Proteomes" id="UP000261680"/>
    </source>
</evidence>
<keyword evidence="4" id="KW-1185">Reference proteome</keyword>
<dbReference type="PROSITE" id="PS50139">
    <property type="entry name" value="Z_BINDING"/>
    <property type="match status" value="2"/>
</dbReference>
<dbReference type="SMART" id="SM00550">
    <property type="entry name" value="Zalpha"/>
    <property type="match status" value="2"/>
</dbReference>
<dbReference type="InterPro" id="IPR036388">
    <property type="entry name" value="WH-like_DNA-bd_sf"/>
</dbReference>
<feature type="domain" description="Z-binding" evidence="3">
    <location>
        <begin position="216"/>
        <end position="278"/>
    </location>
</feature>
<reference evidence="5" key="1">
    <citation type="submission" date="2025-08" db="UniProtKB">
        <authorList>
            <consortium name="RefSeq"/>
        </authorList>
    </citation>
    <scope>IDENTIFICATION</scope>
    <source>
        <tissue evidence="5">Whole blood</tissue>
    </source>
</reference>
<dbReference type="GO" id="GO:0003723">
    <property type="term" value="F:RNA binding"/>
    <property type="evidence" value="ECO:0007669"/>
    <property type="project" value="UniProtKB-KW"/>
</dbReference>
<dbReference type="GO" id="GO:0003726">
    <property type="term" value="F:double-stranded RNA adenosine deaminase activity"/>
    <property type="evidence" value="ECO:0007669"/>
    <property type="project" value="InterPro"/>
</dbReference>
<proteinExistence type="predicted"/>
<dbReference type="InterPro" id="IPR036390">
    <property type="entry name" value="WH_DNA-bd_sf"/>
</dbReference>
<feature type="compositionally biased region" description="Basic and acidic residues" evidence="2">
    <location>
        <begin position="643"/>
        <end position="661"/>
    </location>
</feature>
<feature type="region of interest" description="Disordered" evidence="2">
    <location>
        <begin position="520"/>
        <end position="559"/>
    </location>
</feature>
<dbReference type="PANTHER" id="PTHR14966:SF0">
    <property type="entry name" value="Z-DNA-BINDING PROTEIN 1"/>
    <property type="match status" value="1"/>
</dbReference>
<dbReference type="Pfam" id="PF02295">
    <property type="entry name" value="z-alpha"/>
    <property type="match status" value="1"/>
</dbReference>
<name>A0A8M1GS90_URSMA</name>
<feature type="region of interest" description="Disordered" evidence="2">
    <location>
        <begin position="574"/>
        <end position="629"/>
    </location>
</feature>
<dbReference type="Proteomes" id="UP000261680">
    <property type="component" value="Unplaced"/>
</dbReference>
<dbReference type="InterPro" id="IPR042371">
    <property type="entry name" value="Z_dom"/>
</dbReference>
<evidence type="ECO:0000313" key="5">
    <source>
        <dbReference type="RefSeq" id="XP_040494439.1"/>
    </source>
</evidence>
<dbReference type="GO" id="GO:0060340">
    <property type="term" value="P:positive regulation of type I interferon-mediated signaling pathway"/>
    <property type="evidence" value="ECO:0007669"/>
    <property type="project" value="InterPro"/>
</dbReference>
<dbReference type="InterPro" id="IPR042361">
    <property type="entry name" value="ZBP1"/>
</dbReference>
<dbReference type="KEGG" id="umr:103670946"/>
<gene>
    <name evidence="5" type="primary">ZBP1</name>
</gene>
<dbReference type="GO" id="GO:0003677">
    <property type="term" value="F:DNA binding"/>
    <property type="evidence" value="ECO:0007669"/>
    <property type="project" value="InterPro"/>
</dbReference>
<feature type="compositionally biased region" description="Polar residues" evidence="2">
    <location>
        <begin position="574"/>
        <end position="585"/>
    </location>
</feature>
<protein>
    <submittedName>
        <fullName evidence="5">Z-DNA-binding protein 1 isoform X1</fullName>
    </submittedName>
</protein>
<dbReference type="AlphaFoldDB" id="A0A8M1GS90"/>
<dbReference type="CTD" id="81030"/>
<dbReference type="Gene3D" id="1.10.10.10">
    <property type="entry name" value="Winged helix-like DNA-binding domain superfamily/Winged helix DNA-binding domain"/>
    <property type="match status" value="2"/>
</dbReference>
<dbReference type="SUPFAM" id="SSF46785">
    <property type="entry name" value="Winged helix' DNA-binding domain"/>
    <property type="match status" value="2"/>
</dbReference>
<sequence length="685" mass="73382">MAVYSRELAGCGLWAEGGFVFVSFDLLSLADLLLTTIFAVAALIPSSQMGKVRHRETTWMAERRLKPRKPAVREQKRGQVGDWGGCQQGAPRARAGSPGFCGTSQGVQAGICYSVAEFNFSLLGVPFQPVTYTSSVLQPRIYRRASLKTQPRRPASPMGSALTLISDPTTPRLLWGQGGGGGGRGRGSPRGRLFKNQNSFQDKAKPGLPLIGRGSPAAAGDLEQRILQVLRDAGSPVKSLQLAKECQVPKKKLNQVLYRMRKESKVSLEGQAVWGLGQGGTGEVVPAEPAQPSQGAWATVEQPAFVQWSPCPLCHPSCPRRLLLPPAERPQRDAVAIPEEPGLQLTKQQEDIYRILKAHGPCKALTISQKLGRKTAKEVNPDLYAMRRKHLLDLDEKSSTWAIYQPDLGGRKPATTIIYQKNPINLIRQHGPNNLISIDNSEDIQIGHGNVIVRTTASGEHGSVAPLHPPPVAPADPSTRGSPAAAWGPQDIHLEKSVLRRVQMGHGNKMDVSDALAKGPATCSPLGSPPVSATTDGPAASFEIRMPKPGPSSEGEVTQRVHISSCFLEDTAIGNSNRMTVSSETDGPGEVARPEDGGRDPGQPGKDAGAEPGSQFSHDCDQASPDNGDVLTFISHLEAVTLESKDPQSAKDSGCGDRTPDMDSWEQVESRTTSQALSGRAGKHQ</sequence>
<evidence type="ECO:0000256" key="1">
    <source>
        <dbReference type="ARBA" id="ARBA00022884"/>
    </source>
</evidence>
<feature type="region of interest" description="Disordered" evidence="2">
    <location>
        <begin position="641"/>
        <end position="685"/>
    </location>
</feature>
<dbReference type="PANTHER" id="PTHR14966">
    <property type="entry name" value="Z-DNA-BINDING PROTEIN 1"/>
    <property type="match status" value="1"/>
</dbReference>
<evidence type="ECO:0000259" key="3">
    <source>
        <dbReference type="PROSITE" id="PS50139"/>
    </source>
</evidence>
<dbReference type="FunFam" id="1.10.10.10:FF:000466">
    <property type="entry name" value="Z-DNA binding protein 1"/>
    <property type="match status" value="1"/>
</dbReference>
<dbReference type="RefSeq" id="XP_040494439.1">
    <property type="nucleotide sequence ID" value="XM_040638505.1"/>
</dbReference>